<dbReference type="CTD" id="561889"/>
<gene>
    <name evidence="2 3" type="primary">gra</name>
</gene>
<dbReference type="OrthoDB" id="9905203at2759"/>
<protein>
    <submittedName>
        <fullName evidence="2 3">Uncharacterized protein C8orf88 homolog isoform X1</fullName>
    </submittedName>
</protein>
<dbReference type="AlphaFoldDB" id="A0A6P7KV92"/>
<dbReference type="Proteomes" id="UP000515150">
    <property type="component" value="Chromosome 16"/>
</dbReference>
<dbReference type="RefSeq" id="XP_028986403.1">
    <property type="nucleotide sequence ID" value="XM_029130570.3"/>
</dbReference>
<evidence type="ECO:0000313" key="3">
    <source>
        <dbReference type="RefSeq" id="XP_028986403.1"/>
    </source>
</evidence>
<evidence type="ECO:0000313" key="1">
    <source>
        <dbReference type="Proteomes" id="UP000515150"/>
    </source>
</evidence>
<reference evidence="2 3" key="1">
    <citation type="submission" date="2025-04" db="UniProtKB">
        <authorList>
            <consortium name="RefSeq"/>
        </authorList>
    </citation>
    <scope>IDENTIFICATION</scope>
</reference>
<dbReference type="KEGG" id="bspl:114843743"/>
<keyword evidence="1" id="KW-1185">Reference proteome</keyword>
<dbReference type="RefSeq" id="XP_028986402.1">
    <property type="nucleotide sequence ID" value="XM_029130569.3"/>
</dbReference>
<organism evidence="1 3">
    <name type="scientific">Betta splendens</name>
    <name type="common">Siamese fighting fish</name>
    <dbReference type="NCBI Taxonomy" id="158456"/>
    <lineage>
        <taxon>Eukaryota</taxon>
        <taxon>Metazoa</taxon>
        <taxon>Chordata</taxon>
        <taxon>Craniata</taxon>
        <taxon>Vertebrata</taxon>
        <taxon>Euteleostomi</taxon>
        <taxon>Actinopterygii</taxon>
        <taxon>Neopterygii</taxon>
        <taxon>Teleostei</taxon>
        <taxon>Neoteleostei</taxon>
        <taxon>Acanthomorphata</taxon>
        <taxon>Anabantaria</taxon>
        <taxon>Anabantiformes</taxon>
        <taxon>Anabantoidei</taxon>
        <taxon>Osphronemidae</taxon>
        <taxon>Betta</taxon>
    </lineage>
</organism>
<dbReference type="GeneID" id="114843743"/>
<name>A0A6P7KV92_BETSP</name>
<evidence type="ECO:0000313" key="2">
    <source>
        <dbReference type="RefSeq" id="XP_028986402.1"/>
    </source>
</evidence>
<accession>A0A6P7KV92</accession>
<sequence>MTTGHYSLTNVKVLPTEDGEFNQNPSLNVTDARMEVSRRRIPTKHLEPARPLRRCMHMDAEPAVNAALAKALREDEDQVTVGIEQFLKIVNMTRQKQGRISYTRDVLIGLANCPASREKPKFLPDHPVVLTEARDPGHLWLHELMSNCGKEEGAAEGVHSI</sequence>
<proteinExistence type="predicted"/>